<name>A0ABD3PY05_9STRA</name>
<feature type="compositionally biased region" description="Gly residues" evidence="1">
    <location>
        <begin position="316"/>
        <end position="330"/>
    </location>
</feature>
<feature type="region of interest" description="Disordered" evidence="1">
    <location>
        <begin position="233"/>
        <end position="343"/>
    </location>
</feature>
<evidence type="ECO:0000256" key="1">
    <source>
        <dbReference type="SAM" id="MobiDB-lite"/>
    </source>
</evidence>
<evidence type="ECO:0000313" key="5">
    <source>
        <dbReference type="Proteomes" id="UP001516023"/>
    </source>
</evidence>
<feature type="compositionally biased region" description="Basic and acidic residues" evidence="1">
    <location>
        <begin position="263"/>
        <end position="315"/>
    </location>
</feature>
<feature type="compositionally biased region" description="Basic and acidic residues" evidence="1">
    <location>
        <begin position="114"/>
        <end position="135"/>
    </location>
</feature>
<proteinExistence type="predicted"/>
<evidence type="ECO:0000256" key="2">
    <source>
        <dbReference type="SAM" id="SignalP"/>
    </source>
</evidence>
<feature type="compositionally biased region" description="Low complexity" evidence="1">
    <location>
        <begin position="166"/>
        <end position="179"/>
    </location>
</feature>
<feature type="signal peptide" evidence="2">
    <location>
        <begin position="1"/>
        <end position="20"/>
    </location>
</feature>
<sequence length="343" mass="37341">MHPLLLLLAVGFRWGSSGWAGMVRHPELFKKDSRSRFLRVSSCTKRLCEQPVKHSNFFAALDDSGDEGKARAPPVATKKKENKKPEVVEPSKVETRPNKHDNRHTKGGRSSRPPAREGKRTFDRRSGTGRGREISKGGGGGHNWGSDKNDAKKAEGPVTEGEEEAAAVVVTAEENGADATDNDKEEEDAAAAVEEVKEPEPEDKTLSYEEYLAIKSRPDSAAFKPLEERTVENEFAGKSVTRKETEDFLVMGGGKQPKKKGQKKEEKKEKLILDFKVKSAISEDRGPRRDGRRDGEGRGGGGRDGRRDGRRDRGRGGGGGRSGRGGGGRGLDASDPNAFPSLN</sequence>
<feature type="compositionally biased region" description="Basic and acidic residues" evidence="1">
    <location>
        <begin position="83"/>
        <end position="100"/>
    </location>
</feature>
<evidence type="ECO:0000259" key="3">
    <source>
        <dbReference type="SMART" id="SM01233"/>
    </source>
</evidence>
<feature type="domain" description="Hyaluronan/mRNA-binding protein" evidence="3">
    <location>
        <begin position="118"/>
        <end position="232"/>
    </location>
</feature>
<keyword evidence="2" id="KW-0732">Signal</keyword>
<feature type="region of interest" description="Disordered" evidence="1">
    <location>
        <begin position="60"/>
        <end position="206"/>
    </location>
</feature>
<dbReference type="InterPro" id="IPR006861">
    <property type="entry name" value="HABP4_PAIRBP1-bd"/>
</dbReference>
<evidence type="ECO:0000313" key="4">
    <source>
        <dbReference type="EMBL" id="KAL3792574.1"/>
    </source>
</evidence>
<gene>
    <name evidence="4" type="ORF">HJC23_005544</name>
</gene>
<dbReference type="InterPro" id="IPR039764">
    <property type="entry name" value="HABP4/SERBP1-like"/>
</dbReference>
<protein>
    <recommendedName>
        <fullName evidence="3">Hyaluronan/mRNA-binding protein domain-containing protein</fullName>
    </recommendedName>
</protein>
<dbReference type="SMART" id="SM01233">
    <property type="entry name" value="HABP4_PAI-RBP1"/>
    <property type="match status" value="1"/>
</dbReference>
<dbReference type="PANTHER" id="PTHR12299:SF17">
    <property type="entry name" value="AT19571P-RELATED"/>
    <property type="match status" value="1"/>
</dbReference>
<accession>A0ABD3PY05</accession>
<dbReference type="Gene3D" id="6.10.140.1040">
    <property type="match status" value="1"/>
</dbReference>
<feature type="compositionally biased region" description="Basic and acidic residues" evidence="1">
    <location>
        <begin position="145"/>
        <end position="155"/>
    </location>
</feature>
<dbReference type="EMBL" id="JABMIG020000100">
    <property type="protein sequence ID" value="KAL3792574.1"/>
    <property type="molecule type" value="Genomic_DNA"/>
</dbReference>
<dbReference type="AlphaFoldDB" id="A0ABD3PY05"/>
<feature type="compositionally biased region" description="Basic and acidic residues" evidence="1">
    <location>
        <begin position="194"/>
        <end position="206"/>
    </location>
</feature>
<feature type="chain" id="PRO_5044851270" description="Hyaluronan/mRNA-binding protein domain-containing protein" evidence="2">
    <location>
        <begin position="21"/>
        <end position="343"/>
    </location>
</feature>
<dbReference type="Proteomes" id="UP001516023">
    <property type="component" value="Unassembled WGS sequence"/>
</dbReference>
<dbReference type="Pfam" id="PF04774">
    <property type="entry name" value="HABP4_PAI-RBP1"/>
    <property type="match status" value="1"/>
</dbReference>
<keyword evidence="5" id="KW-1185">Reference proteome</keyword>
<organism evidence="4 5">
    <name type="scientific">Cyclotella cryptica</name>
    <dbReference type="NCBI Taxonomy" id="29204"/>
    <lineage>
        <taxon>Eukaryota</taxon>
        <taxon>Sar</taxon>
        <taxon>Stramenopiles</taxon>
        <taxon>Ochrophyta</taxon>
        <taxon>Bacillariophyta</taxon>
        <taxon>Coscinodiscophyceae</taxon>
        <taxon>Thalassiosirophycidae</taxon>
        <taxon>Stephanodiscales</taxon>
        <taxon>Stephanodiscaceae</taxon>
        <taxon>Cyclotella</taxon>
    </lineage>
</organism>
<dbReference type="PANTHER" id="PTHR12299">
    <property type="entry name" value="HYALURONIC ACID-BINDING PROTEIN 4"/>
    <property type="match status" value="1"/>
</dbReference>
<comment type="caution">
    <text evidence="4">The sequence shown here is derived from an EMBL/GenBank/DDBJ whole genome shotgun (WGS) entry which is preliminary data.</text>
</comment>
<reference evidence="4 5" key="1">
    <citation type="journal article" date="2020" name="G3 (Bethesda)">
        <title>Improved Reference Genome for Cyclotella cryptica CCMP332, a Model for Cell Wall Morphogenesis, Salinity Adaptation, and Lipid Production in Diatoms (Bacillariophyta).</title>
        <authorList>
            <person name="Roberts W.R."/>
            <person name="Downey K.M."/>
            <person name="Ruck E.C."/>
            <person name="Traller J.C."/>
            <person name="Alverson A.J."/>
        </authorList>
    </citation>
    <scope>NUCLEOTIDE SEQUENCE [LARGE SCALE GENOMIC DNA]</scope>
    <source>
        <strain evidence="4 5">CCMP332</strain>
    </source>
</reference>